<dbReference type="CDD" id="cd17748">
    <property type="entry name" value="BRCT_DNA_ligase_like"/>
    <property type="match status" value="1"/>
</dbReference>
<dbReference type="EMBL" id="FUWM01000004">
    <property type="protein sequence ID" value="SJZ33649.1"/>
    <property type="molecule type" value="Genomic_DNA"/>
</dbReference>
<feature type="domain" description="BRCT" evidence="14">
    <location>
        <begin position="600"/>
        <end position="682"/>
    </location>
</feature>
<dbReference type="SUPFAM" id="SSF50249">
    <property type="entry name" value="Nucleic acid-binding proteins"/>
    <property type="match status" value="1"/>
</dbReference>
<feature type="binding site" evidence="12">
    <location>
        <position position="437"/>
    </location>
    <ligand>
        <name>Zn(2+)</name>
        <dbReference type="ChEBI" id="CHEBI:29105"/>
    </ligand>
</feature>
<dbReference type="NCBIfam" id="TIGR00575">
    <property type="entry name" value="dnlj"/>
    <property type="match status" value="1"/>
</dbReference>
<dbReference type="PROSITE" id="PS01056">
    <property type="entry name" value="DNA_LIGASE_N2"/>
    <property type="match status" value="1"/>
</dbReference>
<dbReference type="InterPro" id="IPR033136">
    <property type="entry name" value="DNA_ligase_CS"/>
</dbReference>
<comment type="similarity">
    <text evidence="12">Belongs to the NAD-dependent DNA ligase family. LigA subfamily.</text>
</comment>
<feature type="binding site" evidence="12">
    <location>
        <position position="415"/>
    </location>
    <ligand>
        <name>Zn(2+)</name>
        <dbReference type="ChEBI" id="CHEBI:29105"/>
    </ligand>
</feature>
<feature type="binding site" evidence="12">
    <location>
        <position position="182"/>
    </location>
    <ligand>
        <name>NAD(+)</name>
        <dbReference type="ChEBI" id="CHEBI:57540"/>
    </ligand>
</feature>
<dbReference type="Proteomes" id="UP000190625">
    <property type="component" value="Unassembled WGS sequence"/>
</dbReference>
<evidence type="ECO:0000313" key="15">
    <source>
        <dbReference type="EMBL" id="SJZ33649.1"/>
    </source>
</evidence>
<accession>A0A1T4JU28</accession>
<dbReference type="SUPFAM" id="SSF56091">
    <property type="entry name" value="DNA ligase/mRNA capping enzyme, catalytic domain"/>
    <property type="match status" value="1"/>
</dbReference>
<name>A0A1T4JU28_9FIRM</name>
<keyword evidence="2 12" id="KW-0436">Ligase</keyword>
<keyword evidence="3 12" id="KW-0235">DNA replication</keyword>
<evidence type="ECO:0000259" key="14">
    <source>
        <dbReference type="PROSITE" id="PS50172"/>
    </source>
</evidence>
<dbReference type="Gene3D" id="1.10.150.20">
    <property type="entry name" value="5' to 3' exonuclease, C-terminal subdomain"/>
    <property type="match status" value="2"/>
</dbReference>
<dbReference type="RefSeq" id="WP_078808929.1">
    <property type="nucleotide sequence ID" value="NZ_FUWM01000004.1"/>
</dbReference>
<keyword evidence="13" id="KW-0175">Coiled coil</keyword>
<evidence type="ECO:0000256" key="7">
    <source>
        <dbReference type="ARBA" id="ARBA00022842"/>
    </source>
</evidence>
<evidence type="ECO:0000256" key="3">
    <source>
        <dbReference type="ARBA" id="ARBA00022705"/>
    </source>
</evidence>
<keyword evidence="4 12" id="KW-0479">Metal-binding</keyword>
<dbReference type="SMART" id="SM00278">
    <property type="entry name" value="HhH1"/>
    <property type="match status" value="3"/>
</dbReference>
<evidence type="ECO:0000256" key="5">
    <source>
        <dbReference type="ARBA" id="ARBA00022763"/>
    </source>
</evidence>
<feature type="binding site" evidence="12">
    <location>
        <position position="294"/>
    </location>
    <ligand>
        <name>NAD(+)</name>
        <dbReference type="ChEBI" id="CHEBI:57540"/>
    </ligand>
</feature>
<dbReference type="Gene3D" id="1.10.287.610">
    <property type="entry name" value="Helix hairpin bin"/>
    <property type="match status" value="1"/>
</dbReference>
<dbReference type="OrthoDB" id="9759736at2"/>
<feature type="binding site" evidence="12">
    <location>
        <begin position="83"/>
        <end position="84"/>
    </location>
    <ligand>
        <name>NAD(+)</name>
        <dbReference type="ChEBI" id="CHEBI:57540"/>
    </ligand>
</feature>
<dbReference type="InterPro" id="IPR004150">
    <property type="entry name" value="NAD_DNA_ligase_OB"/>
</dbReference>
<keyword evidence="6 12" id="KW-0862">Zinc</keyword>
<dbReference type="InterPro" id="IPR010994">
    <property type="entry name" value="RuvA_2-like"/>
</dbReference>
<feature type="active site" description="N6-AMP-lysine intermediate" evidence="12">
    <location>
        <position position="126"/>
    </location>
</feature>
<keyword evidence="7 12" id="KW-0460">Magnesium</keyword>
<dbReference type="GO" id="GO:0006281">
    <property type="term" value="P:DNA repair"/>
    <property type="evidence" value="ECO:0007669"/>
    <property type="project" value="UniProtKB-KW"/>
</dbReference>
<dbReference type="AlphaFoldDB" id="A0A1T4JU28"/>
<comment type="cofactor">
    <cofactor evidence="12">
        <name>Mg(2+)</name>
        <dbReference type="ChEBI" id="CHEBI:18420"/>
    </cofactor>
    <cofactor evidence="12">
        <name>Mn(2+)</name>
        <dbReference type="ChEBI" id="CHEBI:29035"/>
    </cofactor>
</comment>
<dbReference type="Gene3D" id="3.30.470.30">
    <property type="entry name" value="DNA ligase/mRNA capping enzyme"/>
    <property type="match status" value="1"/>
</dbReference>
<dbReference type="InterPro" id="IPR001679">
    <property type="entry name" value="DNA_ligase"/>
</dbReference>
<evidence type="ECO:0000256" key="13">
    <source>
        <dbReference type="SAM" id="Coils"/>
    </source>
</evidence>
<dbReference type="SMART" id="SM00292">
    <property type="entry name" value="BRCT"/>
    <property type="match status" value="1"/>
</dbReference>
<dbReference type="PANTHER" id="PTHR23389">
    <property type="entry name" value="CHROMOSOME TRANSMISSION FIDELITY FACTOR 18"/>
    <property type="match status" value="1"/>
</dbReference>
<evidence type="ECO:0000256" key="1">
    <source>
        <dbReference type="ARBA" id="ARBA00004067"/>
    </source>
</evidence>
<dbReference type="NCBIfam" id="NF005932">
    <property type="entry name" value="PRK07956.1"/>
    <property type="match status" value="1"/>
</dbReference>
<dbReference type="GO" id="GO:0003911">
    <property type="term" value="F:DNA ligase (NAD+) activity"/>
    <property type="evidence" value="ECO:0007669"/>
    <property type="project" value="UniProtKB-UniRule"/>
</dbReference>
<gene>
    <name evidence="12" type="primary">ligA</name>
    <name evidence="15" type="ORF">SAMN02745118_00410</name>
</gene>
<dbReference type="Gene3D" id="3.40.50.10190">
    <property type="entry name" value="BRCT domain"/>
    <property type="match status" value="1"/>
</dbReference>
<keyword evidence="5 12" id="KW-0227">DNA damage</keyword>
<dbReference type="InterPro" id="IPR001357">
    <property type="entry name" value="BRCT_dom"/>
</dbReference>
<dbReference type="InterPro" id="IPR013840">
    <property type="entry name" value="DNAligase_N"/>
</dbReference>
<organism evidence="15 16">
    <name type="scientific">Selenihalanaerobacter shriftii</name>
    <dbReference type="NCBI Taxonomy" id="142842"/>
    <lineage>
        <taxon>Bacteria</taxon>
        <taxon>Bacillati</taxon>
        <taxon>Bacillota</taxon>
        <taxon>Clostridia</taxon>
        <taxon>Halanaerobiales</taxon>
        <taxon>Halobacteroidaceae</taxon>
        <taxon>Selenihalanaerobacter</taxon>
    </lineage>
</organism>
<dbReference type="InterPro" id="IPR041663">
    <property type="entry name" value="DisA/LigA_HHH"/>
</dbReference>
<dbReference type="Pfam" id="PF00533">
    <property type="entry name" value="BRCT"/>
    <property type="match status" value="1"/>
</dbReference>
<dbReference type="PROSITE" id="PS50172">
    <property type="entry name" value="BRCT"/>
    <property type="match status" value="1"/>
</dbReference>
<dbReference type="GO" id="GO:0003677">
    <property type="term" value="F:DNA binding"/>
    <property type="evidence" value="ECO:0007669"/>
    <property type="project" value="InterPro"/>
</dbReference>
<feature type="binding site" evidence="12">
    <location>
        <position position="431"/>
    </location>
    <ligand>
        <name>Zn(2+)</name>
        <dbReference type="ChEBI" id="CHEBI:29105"/>
    </ligand>
</feature>
<evidence type="ECO:0000256" key="11">
    <source>
        <dbReference type="ARBA" id="ARBA00034005"/>
    </source>
</evidence>
<dbReference type="Gene3D" id="2.40.50.140">
    <property type="entry name" value="Nucleic acid-binding proteins"/>
    <property type="match status" value="1"/>
</dbReference>
<dbReference type="InterPro" id="IPR003583">
    <property type="entry name" value="Hlx-hairpin-Hlx_DNA-bd_motif"/>
</dbReference>
<dbReference type="InterPro" id="IPR036420">
    <property type="entry name" value="BRCT_dom_sf"/>
</dbReference>
<dbReference type="SUPFAM" id="SSF52113">
    <property type="entry name" value="BRCT domain"/>
    <property type="match status" value="1"/>
</dbReference>
<evidence type="ECO:0000256" key="4">
    <source>
        <dbReference type="ARBA" id="ARBA00022723"/>
    </source>
</evidence>
<dbReference type="Pfam" id="PF01653">
    <property type="entry name" value="DNA_ligase_aden"/>
    <property type="match status" value="1"/>
</dbReference>
<dbReference type="GO" id="GO:0046872">
    <property type="term" value="F:metal ion binding"/>
    <property type="evidence" value="ECO:0007669"/>
    <property type="project" value="UniProtKB-KW"/>
</dbReference>
<dbReference type="GO" id="GO:0005829">
    <property type="term" value="C:cytosol"/>
    <property type="evidence" value="ECO:0007669"/>
    <property type="project" value="TreeGrafter"/>
</dbReference>
<feature type="binding site" evidence="12">
    <location>
        <begin position="35"/>
        <end position="39"/>
    </location>
    <ligand>
        <name>NAD(+)</name>
        <dbReference type="ChEBI" id="CHEBI:57540"/>
    </ligand>
</feature>
<proteinExistence type="inferred from homology"/>
<dbReference type="PANTHER" id="PTHR23389:SF9">
    <property type="entry name" value="DNA LIGASE"/>
    <property type="match status" value="1"/>
</dbReference>
<comment type="function">
    <text evidence="1 12">DNA ligase that catalyzes the formation of phosphodiester linkages between 5'-phosphoryl and 3'-hydroxyl groups in double-stranded DNA using NAD as a coenzyme and as the energy source for the reaction. It is essential for DNA replication and repair of damaged DNA.</text>
</comment>
<keyword evidence="9 12" id="KW-0234">DNA repair</keyword>
<protein>
    <recommendedName>
        <fullName evidence="12">DNA ligase</fullName>
        <ecNumber evidence="12">6.5.1.2</ecNumber>
    </recommendedName>
    <alternativeName>
        <fullName evidence="12">Polydeoxyribonucleotide synthase [NAD(+)]</fullName>
    </alternativeName>
</protein>
<dbReference type="SMART" id="SM00532">
    <property type="entry name" value="LIGANc"/>
    <property type="match status" value="1"/>
</dbReference>
<evidence type="ECO:0000313" key="16">
    <source>
        <dbReference type="Proteomes" id="UP000190625"/>
    </source>
</evidence>
<keyword evidence="10 12" id="KW-0464">Manganese</keyword>
<dbReference type="HAMAP" id="MF_01588">
    <property type="entry name" value="DNA_ligase_A"/>
    <property type="match status" value="1"/>
</dbReference>
<dbReference type="GO" id="GO:0006260">
    <property type="term" value="P:DNA replication"/>
    <property type="evidence" value="ECO:0007669"/>
    <property type="project" value="UniProtKB-KW"/>
</dbReference>
<dbReference type="Pfam" id="PF03120">
    <property type="entry name" value="OB_DNA_ligase"/>
    <property type="match status" value="1"/>
</dbReference>
<comment type="catalytic activity">
    <reaction evidence="11 12">
        <text>NAD(+) + (deoxyribonucleotide)n-3'-hydroxyl + 5'-phospho-(deoxyribonucleotide)m = (deoxyribonucleotide)n+m + AMP + beta-nicotinamide D-nucleotide.</text>
        <dbReference type="EC" id="6.5.1.2"/>
    </reaction>
</comment>
<dbReference type="InterPro" id="IPR012340">
    <property type="entry name" value="NA-bd_OB-fold"/>
</dbReference>
<dbReference type="SUPFAM" id="SSF47781">
    <property type="entry name" value="RuvA domain 2-like"/>
    <property type="match status" value="1"/>
</dbReference>
<reference evidence="16" key="1">
    <citation type="submission" date="2017-02" db="EMBL/GenBank/DDBJ databases">
        <authorList>
            <person name="Varghese N."/>
            <person name="Submissions S."/>
        </authorList>
    </citation>
    <scope>NUCLEOTIDE SEQUENCE [LARGE SCALE GENOMIC DNA]</scope>
    <source>
        <strain evidence="16">ATCC BAA-73</strain>
    </source>
</reference>
<dbReference type="InterPro" id="IPR013839">
    <property type="entry name" value="DNAligase_adenylation"/>
</dbReference>
<feature type="binding site" evidence="12">
    <location>
        <position position="124"/>
    </location>
    <ligand>
        <name>NAD(+)</name>
        <dbReference type="ChEBI" id="CHEBI:57540"/>
    </ligand>
</feature>
<dbReference type="FunFam" id="1.10.150.20:FF:000007">
    <property type="entry name" value="DNA ligase"/>
    <property type="match status" value="1"/>
</dbReference>
<feature type="binding site" evidence="12">
    <location>
        <position position="418"/>
    </location>
    <ligand>
        <name>Zn(2+)</name>
        <dbReference type="ChEBI" id="CHEBI:29105"/>
    </ligand>
</feature>
<evidence type="ECO:0000256" key="12">
    <source>
        <dbReference type="HAMAP-Rule" id="MF_01588"/>
    </source>
</evidence>
<evidence type="ECO:0000256" key="8">
    <source>
        <dbReference type="ARBA" id="ARBA00023027"/>
    </source>
</evidence>
<keyword evidence="8 12" id="KW-0520">NAD</keyword>
<feature type="binding site" evidence="12">
    <location>
        <position position="318"/>
    </location>
    <ligand>
        <name>NAD(+)</name>
        <dbReference type="ChEBI" id="CHEBI:57540"/>
    </ligand>
</feature>
<dbReference type="CDD" id="cd00114">
    <property type="entry name" value="LIGANc"/>
    <property type="match status" value="1"/>
</dbReference>
<dbReference type="EC" id="6.5.1.2" evidence="12"/>
<evidence type="ECO:0000256" key="2">
    <source>
        <dbReference type="ARBA" id="ARBA00022598"/>
    </source>
</evidence>
<keyword evidence="16" id="KW-1185">Reference proteome</keyword>
<dbReference type="Pfam" id="PF12826">
    <property type="entry name" value="HHH_2"/>
    <property type="match status" value="1"/>
</dbReference>
<evidence type="ECO:0000256" key="10">
    <source>
        <dbReference type="ARBA" id="ARBA00023211"/>
    </source>
</evidence>
<sequence length="682" mass="77516">MEDQKRLLEEMKELVEKLNEYNYHYYVLDQPLISDKEYDRLYDRLVELEEETGERLPNSPTQRIGGKPLDGFESHRHLAKLWSLDKAQSGEELRDWDRRVKKLVANYNAENAEEILPKPEYVVEYKFDGLTINLTYDNGELVQAATRGNGEVGEGILEQVKTIKTIPLTIPFQAGRLEVQGEGIMRLSVLEEYNEEAETPLKNARNAAAGALRNLDPKVTAKRNLDAFFYNIGYYEGVEFDNHLEVLKFLRDNKFMVNDYVKTFNKIEDVIEEMERVENDLEELDYLIDGMVVKINDLYTREVLGYTAKAPRWAIAYKFAAKEVTTTLKDIKWQVGRTGKLTPVAILEPVDIEGATIQKATLNNWDDIQRKDVAKGCRVWLRRSNDVIPEIMGRVEIEEDEEENNVEPIIKPEECPTCGSELVQEGVHLFCPNSLSCKPQLVSRLSHFASRDAMEVETFSDKTASLLYEELDLRDIADLYYLNYDELLELDRFGEKKAQNLLDAIEASKDVNLGSFIYGIGIPNVGKNTAELLADEFQSLDQIMLVEREDLLEINGVGEVVAKGIVDFFKDENVRNSIQRMLDAGLEPTHDSIEILDDNQEENIFVDKTVVITGSLPDLTRSEAKDKVKVLGGKVTSSVSGNTDILIAGERAGSKLDKAQELGTQILNDEEFTEILESIDLE</sequence>
<dbReference type="STRING" id="142842.SAMN02745118_00410"/>
<feature type="coiled-coil region" evidence="13">
    <location>
        <begin position="260"/>
        <end position="287"/>
    </location>
</feature>
<evidence type="ECO:0000256" key="6">
    <source>
        <dbReference type="ARBA" id="ARBA00022833"/>
    </source>
</evidence>
<feature type="binding site" evidence="12">
    <location>
        <position position="147"/>
    </location>
    <ligand>
        <name>NAD(+)</name>
        <dbReference type="ChEBI" id="CHEBI:57540"/>
    </ligand>
</feature>
<dbReference type="PIRSF" id="PIRSF001604">
    <property type="entry name" value="LigA"/>
    <property type="match status" value="1"/>
</dbReference>
<evidence type="ECO:0000256" key="9">
    <source>
        <dbReference type="ARBA" id="ARBA00023204"/>
    </source>
</evidence>